<evidence type="ECO:0008006" key="4">
    <source>
        <dbReference type="Google" id="ProtNLM"/>
    </source>
</evidence>
<dbReference type="Pfam" id="PF07963">
    <property type="entry name" value="N_methyl"/>
    <property type="match status" value="1"/>
</dbReference>
<keyword evidence="3" id="KW-1185">Reference proteome</keyword>
<name>A0AA48GQJ8_9BACT</name>
<evidence type="ECO:0000313" key="2">
    <source>
        <dbReference type="EMBL" id="BDU77426.1"/>
    </source>
</evidence>
<dbReference type="InterPro" id="IPR012902">
    <property type="entry name" value="N_methyl_site"/>
</dbReference>
<gene>
    <name evidence="2" type="ORF">METESE_23840</name>
</gene>
<keyword evidence="1" id="KW-1133">Transmembrane helix</keyword>
<reference evidence="2" key="1">
    <citation type="journal article" date="2023" name="Int. J. Syst. Evol. Microbiol.">
        <title>Mesoterricola silvestris gen. nov., sp. nov., Mesoterricola sediminis sp. nov., Geothrix oryzae sp. nov., Geothrix edaphica sp. nov., Geothrix rubra sp. nov., and Geothrix limicola sp. nov., six novel members of Acidobacteriota isolated from soils.</title>
        <authorList>
            <person name="Itoh H."/>
            <person name="Sugisawa Y."/>
            <person name="Mise K."/>
            <person name="Xu Z."/>
            <person name="Kuniyasu M."/>
            <person name="Ushijima N."/>
            <person name="Kawano K."/>
            <person name="Kobayashi E."/>
            <person name="Shiratori Y."/>
            <person name="Masuda Y."/>
            <person name="Senoo K."/>
        </authorList>
    </citation>
    <scope>NUCLEOTIDE SEQUENCE</scope>
    <source>
        <strain evidence="2">W786</strain>
    </source>
</reference>
<organism evidence="2 3">
    <name type="scientific">Mesoterricola sediminis</name>
    <dbReference type="NCBI Taxonomy" id="2927980"/>
    <lineage>
        <taxon>Bacteria</taxon>
        <taxon>Pseudomonadati</taxon>
        <taxon>Acidobacteriota</taxon>
        <taxon>Holophagae</taxon>
        <taxon>Holophagales</taxon>
        <taxon>Holophagaceae</taxon>
        <taxon>Mesoterricola</taxon>
    </lineage>
</organism>
<dbReference type="EMBL" id="AP027081">
    <property type="protein sequence ID" value="BDU77426.1"/>
    <property type="molecule type" value="Genomic_DNA"/>
</dbReference>
<keyword evidence="1" id="KW-0812">Transmembrane</keyword>
<keyword evidence="1" id="KW-0472">Membrane</keyword>
<dbReference type="AlphaFoldDB" id="A0AA48GQJ8"/>
<accession>A0AA48GQJ8</accession>
<feature type="transmembrane region" description="Helical" evidence="1">
    <location>
        <begin position="12"/>
        <end position="34"/>
    </location>
</feature>
<dbReference type="RefSeq" id="WP_243331992.1">
    <property type="nucleotide sequence ID" value="NZ_AP027081.1"/>
</dbReference>
<evidence type="ECO:0000313" key="3">
    <source>
        <dbReference type="Proteomes" id="UP001228113"/>
    </source>
</evidence>
<evidence type="ECO:0000256" key="1">
    <source>
        <dbReference type="SAM" id="Phobius"/>
    </source>
</evidence>
<sequence length="390" mass="42714">MCATRRTHLGFSLVELMVAVAFTAILMAGLARVFRGSASNYAAVNETIGIQRSNRWALEQISDDFSQAGMIFPDRALPTYIMSGSEPLFSLALDQALTVKRISDTDPTTTQDETVTSDVIEFFQDIPLRVRAEFATNTDGEDIAYTGVPTSPPTSVTLNLLAGNITDLQANDVMVILDSGEKGYWEHPLIAGGTNPIAFQTDQNVVNRFAMGNGTVGLKKPHFAKVPVMFMRPAQLVRFSVQAVGLDPANSGVRLPCLVRQQADYPLTGTVDWTKVPGRIVAENVDGFRLDLSFDGGRTWTRPTTGTVDWATMQANANSQLNSAGLQGLKSITDPLHPDWFRSINCLIRIDLTSRTPLRRSEYATTPGTRAYRTRTQTILVSPRNFAYGS</sequence>
<dbReference type="Proteomes" id="UP001228113">
    <property type="component" value="Chromosome"/>
</dbReference>
<protein>
    <recommendedName>
        <fullName evidence="4">Prepilin-type N-terminal cleavage/methylation domain-containing protein</fullName>
    </recommendedName>
</protein>
<dbReference type="KEGG" id="msea:METESE_23840"/>
<proteinExistence type="predicted"/>